<evidence type="ECO:0000313" key="4">
    <source>
        <dbReference type="EMBL" id="MBA4620301.1"/>
    </source>
</evidence>
<name>A0A7C9CKC3_OPUST</name>
<reference evidence="4" key="1">
    <citation type="journal article" date="2013" name="J. Plant Res.">
        <title>Effect of fungi and light on seed germination of three Opuntia species from semiarid lands of central Mexico.</title>
        <authorList>
            <person name="Delgado-Sanchez P."/>
            <person name="Jimenez-Bremont J.F."/>
            <person name="Guerrero-Gonzalez Mde L."/>
            <person name="Flores J."/>
        </authorList>
    </citation>
    <scope>NUCLEOTIDE SEQUENCE</scope>
    <source>
        <tissue evidence="4">Cladode</tissue>
    </source>
</reference>
<evidence type="ECO:0000259" key="3">
    <source>
        <dbReference type="Pfam" id="PF00171"/>
    </source>
</evidence>
<dbReference type="AlphaFoldDB" id="A0A7C9CKC3"/>
<dbReference type="GO" id="GO:0005737">
    <property type="term" value="C:cytoplasm"/>
    <property type="evidence" value="ECO:0007669"/>
    <property type="project" value="TreeGrafter"/>
</dbReference>
<sequence>MIYGKFGTCSGQACIAIDYILVQKDFAPTLVHLLKEEIKSMLGKKPKETMARIINKRHFKRLTDLLDEPGVKDSIVHGGSIDEDKLYIEPTILLDPPVDAAIMKDEIFGPLLPIITLENIEQSIEFVNSMPKPLAIYCFTNNNKLMRRLAEETSSGALVSILLFSI</sequence>
<dbReference type="InterPro" id="IPR012394">
    <property type="entry name" value="Aldehyde_DH_NAD(P)"/>
</dbReference>
<dbReference type="Pfam" id="PF00171">
    <property type="entry name" value="Aldedh"/>
    <property type="match status" value="1"/>
</dbReference>
<feature type="domain" description="Aldehyde dehydrogenase" evidence="3">
    <location>
        <begin position="8"/>
        <end position="157"/>
    </location>
</feature>
<comment type="similarity">
    <text evidence="1">Belongs to the aldehyde dehydrogenase family.</text>
</comment>
<organism evidence="4">
    <name type="scientific">Opuntia streptacantha</name>
    <name type="common">Prickly pear cactus</name>
    <name type="synonym">Opuntia cardona</name>
    <dbReference type="NCBI Taxonomy" id="393608"/>
    <lineage>
        <taxon>Eukaryota</taxon>
        <taxon>Viridiplantae</taxon>
        <taxon>Streptophyta</taxon>
        <taxon>Embryophyta</taxon>
        <taxon>Tracheophyta</taxon>
        <taxon>Spermatophyta</taxon>
        <taxon>Magnoliopsida</taxon>
        <taxon>eudicotyledons</taxon>
        <taxon>Gunneridae</taxon>
        <taxon>Pentapetalae</taxon>
        <taxon>Caryophyllales</taxon>
        <taxon>Cactineae</taxon>
        <taxon>Cactaceae</taxon>
        <taxon>Opuntioideae</taxon>
        <taxon>Opuntia</taxon>
    </lineage>
</organism>
<dbReference type="InterPro" id="IPR016161">
    <property type="entry name" value="Ald_DH/histidinol_DH"/>
</dbReference>
<evidence type="ECO:0000256" key="1">
    <source>
        <dbReference type="ARBA" id="ARBA00009986"/>
    </source>
</evidence>
<dbReference type="GO" id="GO:0004029">
    <property type="term" value="F:aldehyde dehydrogenase (NAD+) activity"/>
    <property type="evidence" value="ECO:0007669"/>
    <property type="project" value="TreeGrafter"/>
</dbReference>
<proteinExistence type="inferred from homology"/>
<accession>A0A7C9CKC3</accession>
<dbReference type="PANTHER" id="PTHR43570:SF30">
    <property type="entry name" value="ALDEHYDE DEHYDROGENASE"/>
    <property type="match status" value="1"/>
</dbReference>
<dbReference type="PANTHER" id="PTHR43570">
    <property type="entry name" value="ALDEHYDE DEHYDROGENASE"/>
    <property type="match status" value="1"/>
</dbReference>
<dbReference type="SUPFAM" id="SSF53720">
    <property type="entry name" value="ALDH-like"/>
    <property type="match status" value="1"/>
</dbReference>
<keyword evidence="2" id="KW-0560">Oxidoreductase</keyword>
<dbReference type="InterPro" id="IPR015590">
    <property type="entry name" value="Aldehyde_DH_dom"/>
</dbReference>
<reference evidence="4" key="2">
    <citation type="submission" date="2020-07" db="EMBL/GenBank/DDBJ databases">
        <authorList>
            <person name="Vera ALvarez R."/>
            <person name="Arias-Moreno D.M."/>
            <person name="Jimenez-Jacinto V."/>
            <person name="Jimenez-Bremont J.F."/>
            <person name="Swaminathan K."/>
            <person name="Moose S.P."/>
            <person name="Guerrero-Gonzalez M.L."/>
            <person name="Marino-Ramirez L."/>
            <person name="Landsman D."/>
            <person name="Rodriguez-Kessler M."/>
            <person name="Delgado-Sanchez P."/>
        </authorList>
    </citation>
    <scope>NUCLEOTIDE SEQUENCE</scope>
    <source>
        <tissue evidence="4">Cladode</tissue>
    </source>
</reference>
<dbReference type="InterPro" id="IPR016163">
    <property type="entry name" value="Ald_DH_C"/>
</dbReference>
<evidence type="ECO:0000256" key="2">
    <source>
        <dbReference type="ARBA" id="ARBA00023002"/>
    </source>
</evidence>
<protein>
    <recommendedName>
        <fullName evidence="3">Aldehyde dehydrogenase domain-containing protein</fullName>
    </recommendedName>
</protein>
<dbReference type="GO" id="GO:0006081">
    <property type="term" value="P:aldehyde metabolic process"/>
    <property type="evidence" value="ECO:0007669"/>
    <property type="project" value="InterPro"/>
</dbReference>
<dbReference type="EMBL" id="GISG01030038">
    <property type="protein sequence ID" value="MBA4620301.1"/>
    <property type="molecule type" value="Transcribed_RNA"/>
</dbReference>
<dbReference type="Gene3D" id="3.40.309.10">
    <property type="entry name" value="Aldehyde Dehydrogenase, Chain A, domain 2"/>
    <property type="match status" value="1"/>
</dbReference>